<evidence type="ECO:0000256" key="2">
    <source>
        <dbReference type="ARBA" id="ARBA00023253"/>
    </source>
</evidence>
<evidence type="ECO:0000256" key="3">
    <source>
        <dbReference type="ARBA" id="ARBA00023277"/>
    </source>
</evidence>
<comment type="caution">
    <text evidence="6">The sequence shown here is derived from an EMBL/GenBank/DDBJ whole genome shotgun (WGS) entry which is preliminary data.</text>
</comment>
<dbReference type="GO" id="GO:0006004">
    <property type="term" value="P:fucose metabolic process"/>
    <property type="evidence" value="ECO:0007669"/>
    <property type="project" value="UniProtKB-KW"/>
</dbReference>
<evidence type="ECO:0000256" key="4">
    <source>
        <dbReference type="SAM" id="MobiDB-lite"/>
    </source>
</evidence>
<dbReference type="Pfam" id="PF10250">
    <property type="entry name" value="O-FucT"/>
    <property type="match status" value="1"/>
</dbReference>
<dbReference type="CDD" id="cd11296">
    <property type="entry name" value="O-FucT_like"/>
    <property type="match status" value="1"/>
</dbReference>
<keyword evidence="7" id="KW-1185">Reference proteome</keyword>
<evidence type="ECO:0008006" key="8">
    <source>
        <dbReference type="Google" id="ProtNLM"/>
    </source>
</evidence>
<dbReference type="InterPro" id="IPR019378">
    <property type="entry name" value="GDP-Fuc_O-FucTrfase"/>
</dbReference>
<feature type="transmembrane region" description="Helical" evidence="5">
    <location>
        <begin position="40"/>
        <end position="61"/>
    </location>
</feature>
<dbReference type="GO" id="GO:0016740">
    <property type="term" value="F:transferase activity"/>
    <property type="evidence" value="ECO:0007669"/>
    <property type="project" value="UniProtKB-KW"/>
</dbReference>
<sequence>MTSGNSSPPLTTLTTNTNTNTNYTRRHHRKRASPPTQDKLVLVFIAASTIFAVISLSPFLLGHFPDIHSDWRTKHHPRDVDERKSNAASTRDNSRQQQSHGNSQIMDVNGDSDSSSAASAATPALIGAKRGTITCPSADASDVHMDELLYWNDPQGKFDVEFVSPFIAKQYQSTPKQQQEFNQTQQRSNRRRQYVTFEPDRGGWNNIRMAMEIIFVFAAVTGRTLVLPPDTPFYLLGNKEGDRGRKHHGFADFMNLDKMELRREVEIVTMKEFLEREAGFADGDSSHQQDSGEKLLTIPTGKLGDKIIQSAEQCYYIAKSDRPCEAIYRFLKDSAYVPELQAARDCLIFDVPSYNLRNKDPSVTDEEQLSVMSREKKRKVHEFCDKRNPIFFGGELASAPLIHFHSGDKYHRLLNHFYTFLLFTDPKVGNHYKRFVRDFLHYVDPIYCAAGKIIRLLEEEASMQAEAAGKKKSDTTPGFSSIHCRRGDFQYKKTKISAEEWLNATIGILHPEEIVYVATDEKDRSFFEPLEGQYNLRFLDEFSEAAGLDDLDPNYAGMIDTIVASRGRIFFGTWFSTFSGYINRMRGYHGFPGNTSYYGQPQHKLSMHKWANHEKVLTAREWPSGWFGIDSDIALDHF</sequence>
<feature type="compositionally biased region" description="Basic and acidic residues" evidence="4">
    <location>
        <begin position="71"/>
        <end position="85"/>
    </location>
</feature>
<dbReference type="AlphaFoldDB" id="A0ABD3PEH7"/>
<feature type="region of interest" description="Disordered" evidence="4">
    <location>
        <begin position="1"/>
        <end position="34"/>
    </location>
</feature>
<keyword evidence="3" id="KW-0119">Carbohydrate metabolism</keyword>
<dbReference type="EMBL" id="JABMIG020000211">
    <property type="protein sequence ID" value="KAL3785701.1"/>
    <property type="molecule type" value="Genomic_DNA"/>
</dbReference>
<dbReference type="Proteomes" id="UP001516023">
    <property type="component" value="Unassembled WGS sequence"/>
</dbReference>
<dbReference type="FunFam" id="3.40.50.11350:FF:000014">
    <property type="entry name" value="Uncharacterized protein"/>
    <property type="match status" value="1"/>
</dbReference>
<keyword evidence="1" id="KW-0808">Transferase</keyword>
<keyword evidence="5" id="KW-0812">Transmembrane</keyword>
<name>A0ABD3PEH7_9STRA</name>
<reference evidence="6 7" key="1">
    <citation type="journal article" date="2020" name="G3 (Bethesda)">
        <title>Improved Reference Genome for Cyclotella cryptica CCMP332, a Model for Cell Wall Morphogenesis, Salinity Adaptation, and Lipid Production in Diatoms (Bacillariophyta).</title>
        <authorList>
            <person name="Roberts W.R."/>
            <person name="Downey K.M."/>
            <person name="Ruck E.C."/>
            <person name="Traller J.C."/>
            <person name="Alverson A.J."/>
        </authorList>
    </citation>
    <scope>NUCLEOTIDE SEQUENCE [LARGE SCALE GENOMIC DNA]</scope>
    <source>
        <strain evidence="6 7">CCMP332</strain>
    </source>
</reference>
<dbReference type="PANTHER" id="PTHR31469">
    <property type="entry name" value="OS07G0633600 PROTEIN"/>
    <property type="match status" value="1"/>
</dbReference>
<proteinExistence type="predicted"/>
<feature type="compositionally biased region" description="Polar residues" evidence="4">
    <location>
        <begin position="86"/>
        <end position="106"/>
    </location>
</feature>
<keyword evidence="5" id="KW-0472">Membrane</keyword>
<gene>
    <name evidence="6" type="ORF">HJC23_008734</name>
</gene>
<keyword evidence="2" id="KW-0294">Fucose metabolism</keyword>
<dbReference type="Gene3D" id="3.40.50.11350">
    <property type="match status" value="1"/>
</dbReference>
<protein>
    <recommendedName>
        <fullName evidence="8">Fucosyltransferase</fullName>
    </recommendedName>
</protein>
<evidence type="ECO:0000313" key="7">
    <source>
        <dbReference type="Proteomes" id="UP001516023"/>
    </source>
</evidence>
<feature type="region of interest" description="Disordered" evidence="4">
    <location>
        <begin position="71"/>
        <end position="118"/>
    </location>
</feature>
<dbReference type="PANTHER" id="PTHR31469:SF8">
    <property type="entry name" value="OS07G0641000 PROTEIN"/>
    <property type="match status" value="1"/>
</dbReference>
<evidence type="ECO:0000256" key="1">
    <source>
        <dbReference type="ARBA" id="ARBA00022679"/>
    </source>
</evidence>
<accession>A0ABD3PEH7</accession>
<evidence type="ECO:0000256" key="5">
    <source>
        <dbReference type="SAM" id="Phobius"/>
    </source>
</evidence>
<organism evidence="6 7">
    <name type="scientific">Cyclotella cryptica</name>
    <dbReference type="NCBI Taxonomy" id="29204"/>
    <lineage>
        <taxon>Eukaryota</taxon>
        <taxon>Sar</taxon>
        <taxon>Stramenopiles</taxon>
        <taxon>Ochrophyta</taxon>
        <taxon>Bacillariophyta</taxon>
        <taxon>Coscinodiscophyceae</taxon>
        <taxon>Thalassiosirophycidae</taxon>
        <taxon>Stephanodiscales</taxon>
        <taxon>Stephanodiscaceae</taxon>
        <taxon>Cyclotella</taxon>
    </lineage>
</organism>
<dbReference type="Gene3D" id="3.40.50.11340">
    <property type="match status" value="1"/>
</dbReference>
<evidence type="ECO:0000313" key="6">
    <source>
        <dbReference type="EMBL" id="KAL3785701.1"/>
    </source>
</evidence>
<feature type="compositionally biased region" description="Low complexity" evidence="4">
    <location>
        <begin position="1"/>
        <end position="22"/>
    </location>
</feature>
<keyword evidence="5" id="KW-1133">Transmembrane helix</keyword>